<name>A0A964WRW4_9HYPH</name>
<reference evidence="4" key="1">
    <citation type="submission" date="2019-03" db="EMBL/GenBank/DDBJ databases">
        <title>Afifella sp. nov., isolated from activated sludge.</title>
        <authorList>
            <person name="Li Q."/>
            <person name="Liu Y."/>
        </authorList>
    </citation>
    <scope>NUCLEOTIDE SEQUENCE</scope>
    <source>
        <strain evidence="4">L72</strain>
    </source>
</reference>
<dbReference type="SUPFAM" id="SSF103378">
    <property type="entry name" value="2-methylcitrate dehydratase PrpD"/>
    <property type="match status" value="1"/>
</dbReference>
<sequence length="490" mass="51498">MPARPPRSCKDLLPRRACARRRVPRMATAIETIAQWAAGTPPITSPAARQKAARGIVDTVAVMLAGSAEPAAIKALTALRACSGPVTAFPDARLAAPFAALVNGTAAHAMDFDDGENVGFTHVSAVLVPALLALGEERHASGAASIDAYIVGVEAIVRVGEWIGVGHYGRGWHSTSTVAALGAAAACARLIGLDAVATGRAISIAASMAGGFRSQFGTMVKPLHAGFGAKSGVLAAILAEAGIDGSNEALDGRFGFDTLMADKPKRTFAEAVQLGAPLWLEDFCPSAKRFAACGSTHGALDAILELKAEHAFSLADVAAFETMLPDISYSTLIATPPANEMEARFSLEHCAAVAIDKGALALADFAPHVLTRPDYLAFRDRVTIHPYDGTNAYRDGVYWTRTEITLRDGRVLATEVTDKRGSSRNPLSDQDLADKFRMCAGHSFDLRGTDAILARLFAIDAVPDIAGLLSDIRSAIVLRMTPPVPWHPSA</sequence>
<evidence type="ECO:0000259" key="2">
    <source>
        <dbReference type="Pfam" id="PF03972"/>
    </source>
</evidence>
<evidence type="ECO:0000256" key="1">
    <source>
        <dbReference type="ARBA" id="ARBA00006174"/>
    </source>
</evidence>
<organism evidence="4 5">
    <name type="scientific">Propylenella binzhouense</name>
    <dbReference type="NCBI Taxonomy" id="2555902"/>
    <lineage>
        <taxon>Bacteria</taxon>
        <taxon>Pseudomonadati</taxon>
        <taxon>Pseudomonadota</taxon>
        <taxon>Alphaproteobacteria</taxon>
        <taxon>Hyphomicrobiales</taxon>
        <taxon>Propylenellaceae</taxon>
        <taxon>Propylenella</taxon>
    </lineage>
</organism>
<dbReference type="InterPro" id="IPR005656">
    <property type="entry name" value="MmgE_PrpD"/>
</dbReference>
<gene>
    <name evidence="4" type="ORF">E4O86_01200</name>
</gene>
<dbReference type="InterPro" id="IPR036148">
    <property type="entry name" value="MmgE/PrpD_sf"/>
</dbReference>
<feature type="domain" description="MmgE/PrpD C-terminal" evidence="3">
    <location>
        <begin position="290"/>
        <end position="446"/>
    </location>
</feature>
<dbReference type="InterPro" id="IPR045336">
    <property type="entry name" value="MmgE_PrpD_N"/>
</dbReference>
<dbReference type="AlphaFoldDB" id="A0A964WRW4"/>
<comment type="caution">
    <text evidence="4">The sequence shown here is derived from an EMBL/GenBank/DDBJ whole genome shotgun (WGS) entry which is preliminary data.</text>
</comment>
<evidence type="ECO:0000313" key="5">
    <source>
        <dbReference type="Proteomes" id="UP000773614"/>
    </source>
</evidence>
<dbReference type="PANTHER" id="PTHR16943:SF8">
    <property type="entry name" value="2-METHYLCITRATE DEHYDRATASE"/>
    <property type="match status" value="1"/>
</dbReference>
<dbReference type="GO" id="GO:0016829">
    <property type="term" value="F:lyase activity"/>
    <property type="evidence" value="ECO:0007669"/>
    <property type="project" value="InterPro"/>
</dbReference>
<dbReference type="Proteomes" id="UP000773614">
    <property type="component" value="Unassembled WGS sequence"/>
</dbReference>
<accession>A0A964WRW4</accession>
<dbReference type="InterPro" id="IPR045337">
    <property type="entry name" value="MmgE_PrpD_C"/>
</dbReference>
<dbReference type="PANTHER" id="PTHR16943">
    <property type="entry name" value="2-METHYLCITRATE DEHYDRATASE-RELATED"/>
    <property type="match status" value="1"/>
</dbReference>
<keyword evidence="5" id="KW-1185">Reference proteome</keyword>
<dbReference type="EMBL" id="SPKJ01000002">
    <property type="protein sequence ID" value="MYZ46339.1"/>
    <property type="molecule type" value="Genomic_DNA"/>
</dbReference>
<protein>
    <submittedName>
        <fullName evidence="4">MmgE/PrpD family protein</fullName>
    </submittedName>
</protein>
<dbReference type="Pfam" id="PF19305">
    <property type="entry name" value="MmgE_PrpD_C"/>
    <property type="match status" value="1"/>
</dbReference>
<dbReference type="Gene3D" id="1.10.4100.10">
    <property type="entry name" value="2-methylcitrate dehydratase PrpD"/>
    <property type="match status" value="1"/>
</dbReference>
<proteinExistence type="inferred from homology"/>
<evidence type="ECO:0000313" key="4">
    <source>
        <dbReference type="EMBL" id="MYZ46339.1"/>
    </source>
</evidence>
<evidence type="ECO:0000259" key="3">
    <source>
        <dbReference type="Pfam" id="PF19305"/>
    </source>
</evidence>
<dbReference type="InterPro" id="IPR042188">
    <property type="entry name" value="MmgE/PrpD_sf_2"/>
</dbReference>
<feature type="domain" description="MmgE/PrpD N-terminal" evidence="2">
    <location>
        <begin position="31"/>
        <end position="266"/>
    </location>
</feature>
<dbReference type="Gene3D" id="3.30.1330.120">
    <property type="entry name" value="2-methylcitrate dehydratase PrpD"/>
    <property type="match status" value="1"/>
</dbReference>
<comment type="similarity">
    <text evidence="1">Belongs to the PrpD family.</text>
</comment>
<dbReference type="InterPro" id="IPR042183">
    <property type="entry name" value="MmgE/PrpD_sf_1"/>
</dbReference>
<dbReference type="Pfam" id="PF03972">
    <property type="entry name" value="MmgE_PrpD_N"/>
    <property type="match status" value="1"/>
</dbReference>